<dbReference type="PROSITE" id="PS50889">
    <property type="entry name" value="S4"/>
    <property type="match status" value="1"/>
</dbReference>
<evidence type="ECO:0000256" key="5">
    <source>
        <dbReference type="SAM" id="MobiDB-lite"/>
    </source>
</evidence>
<dbReference type="InterPro" id="IPR002942">
    <property type="entry name" value="S4_RNA-bd"/>
</dbReference>
<evidence type="ECO:0000256" key="2">
    <source>
        <dbReference type="ARBA" id="ARBA00022884"/>
    </source>
</evidence>
<proteinExistence type="inferred from homology"/>
<dbReference type="OrthoDB" id="9797176at2"/>
<accession>A0A368L0P9</accession>
<dbReference type="InterPro" id="IPR036986">
    <property type="entry name" value="S4_RNA-bd_sf"/>
</dbReference>
<comment type="similarity">
    <text evidence="1">Belongs to the HSP15 family.</text>
</comment>
<gene>
    <name evidence="7" type="ORF">DU000_10010</name>
</gene>
<evidence type="ECO:0000256" key="4">
    <source>
        <dbReference type="PROSITE-ProRule" id="PRU00182"/>
    </source>
</evidence>
<dbReference type="Pfam" id="PF01479">
    <property type="entry name" value="S4"/>
    <property type="match status" value="1"/>
</dbReference>
<dbReference type="GO" id="GO:0043023">
    <property type="term" value="F:ribosomal large subunit binding"/>
    <property type="evidence" value="ECO:0007669"/>
    <property type="project" value="InterPro"/>
</dbReference>
<keyword evidence="3" id="KW-0238">DNA-binding</keyword>
<evidence type="ECO:0000256" key="3">
    <source>
        <dbReference type="ARBA" id="ARBA00023125"/>
    </source>
</evidence>
<dbReference type="PIRSF" id="PIRSF016821">
    <property type="entry name" value="HSP15"/>
    <property type="match status" value="1"/>
</dbReference>
<dbReference type="Proteomes" id="UP000252357">
    <property type="component" value="Unassembled WGS sequence"/>
</dbReference>
<feature type="compositionally biased region" description="Basic and acidic residues" evidence="5">
    <location>
        <begin position="91"/>
        <end position="100"/>
    </location>
</feature>
<evidence type="ECO:0000259" key="6">
    <source>
        <dbReference type="SMART" id="SM00363"/>
    </source>
</evidence>
<comment type="caution">
    <text evidence="7">The sequence shown here is derived from an EMBL/GenBank/DDBJ whole genome shotgun (WGS) entry which is preliminary data.</text>
</comment>
<evidence type="ECO:0000313" key="7">
    <source>
        <dbReference type="EMBL" id="RCS57128.1"/>
    </source>
</evidence>
<dbReference type="SUPFAM" id="SSF55174">
    <property type="entry name" value="Alpha-L RNA-binding motif"/>
    <property type="match status" value="1"/>
</dbReference>
<name>A0A368L0P9_9BURK</name>
<dbReference type="Gene3D" id="3.10.290.10">
    <property type="entry name" value="RNA-binding S4 domain"/>
    <property type="match status" value="1"/>
</dbReference>
<organism evidence="7 8">
    <name type="scientific">Parvibium lacunae</name>
    <dbReference type="NCBI Taxonomy" id="1888893"/>
    <lineage>
        <taxon>Bacteria</taxon>
        <taxon>Pseudomonadati</taxon>
        <taxon>Pseudomonadota</taxon>
        <taxon>Betaproteobacteria</taxon>
        <taxon>Burkholderiales</taxon>
        <taxon>Alcaligenaceae</taxon>
        <taxon>Parvibium</taxon>
    </lineage>
</organism>
<dbReference type="EMBL" id="QPGB01000004">
    <property type="protein sequence ID" value="RCS57128.1"/>
    <property type="molecule type" value="Genomic_DNA"/>
</dbReference>
<keyword evidence="8" id="KW-1185">Reference proteome</keyword>
<dbReference type="SMART" id="SM00363">
    <property type="entry name" value="S4"/>
    <property type="match status" value="1"/>
</dbReference>
<dbReference type="RefSeq" id="WP_114403270.1">
    <property type="nucleotide sequence ID" value="NZ_QPGB01000004.1"/>
</dbReference>
<sequence length="128" mass="14915">MSSVRLDKWLWAARFFKTRSLATQAIDGGKIFLNDERPKPAKEIKLGDRLKIRIGPTEYDVFVRALSDKRGPAPEARLLYEETVVSMARRHEQAEQRRLAPEPMQAFKGRPTKRDRRVLQTWNKTHGE</sequence>
<reference evidence="7 8" key="1">
    <citation type="journal article" date="2018" name="Int. J. Syst. Evol. Microbiol.">
        <title>Parvibium lacunae gen. nov., sp. nov., a new member of the family Alcaligenaceae isolated from a freshwater pond.</title>
        <authorList>
            <person name="Chen W.M."/>
            <person name="Xie P.B."/>
            <person name="Hsu M.Y."/>
            <person name="Sheu S.Y."/>
        </authorList>
    </citation>
    <scope>NUCLEOTIDE SEQUENCE [LARGE SCALE GENOMIC DNA]</scope>
    <source>
        <strain evidence="7 8">KMB9</strain>
    </source>
</reference>
<keyword evidence="2 4" id="KW-0694">RNA-binding</keyword>
<feature type="domain" description="RNA-binding S4" evidence="6">
    <location>
        <begin position="4"/>
        <end position="67"/>
    </location>
</feature>
<evidence type="ECO:0000313" key="8">
    <source>
        <dbReference type="Proteomes" id="UP000252357"/>
    </source>
</evidence>
<feature type="region of interest" description="Disordered" evidence="5">
    <location>
        <begin position="91"/>
        <end position="128"/>
    </location>
</feature>
<evidence type="ECO:0000256" key="1">
    <source>
        <dbReference type="ARBA" id="ARBA00008396"/>
    </source>
</evidence>
<dbReference type="GO" id="GO:0003727">
    <property type="term" value="F:single-stranded RNA binding"/>
    <property type="evidence" value="ECO:0007669"/>
    <property type="project" value="InterPro"/>
</dbReference>
<dbReference type="GO" id="GO:0034605">
    <property type="term" value="P:cellular response to heat"/>
    <property type="evidence" value="ECO:0007669"/>
    <property type="project" value="InterPro"/>
</dbReference>
<protein>
    <submittedName>
        <fullName evidence="7">RNA-binding S4 domain-containing protein</fullName>
    </submittedName>
</protein>
<dbReference type="InterPro" id="IPR025708">
    <property type="entry name" value="HSP15"/>
</dbReference>
<dbReference type="CDD" id="cd00165">
    <property type="entry name" value="S4"/>
    <property type="match status" value="1"/>
</dbReference>
<dbReference type="AlphaFoldDB" id="A0A368L0P9"/>
<dbReference type="GO" id="GO:0003677">
    <property type="term" value="F:DNA binding"/>
    <property type="evidence" value="ECO:0007669"/>
    <property type="project" value="UniProtKB-KW"/>
</dbReference>